<evidence type="ECO:0000313" key="3">
    <source>
        <dbReference type="Proteomes" id="UP000320717"/>
    </source>
</evidence>
<dbReference type="InterPro" id="IPR043129">
    <property type="entry name" value="ATPase_NBD"/>
</dbReference>
<dbReference type="SUPFAM" id="SSF46785">
    <property type="entry name" value="Winged helix' DNA-binding domain"/>
    <property type="match status" value="1"/>
</dbReference>
<dbReference type="Proteomes" id="UP000320717">
    <property type="component" value="Chromosome"/>
</dbReference>
<accession>A0ABX5YB18</accession>
<dbReference type="PANTHER" id="PTHR18964:SF149">
    <property type="entry name" value="BIFUNCTIONAL UDP-N-ACETYLGLUCOSAMINE 2-EPIMERASE_N-ACETYLMANNOSAMINE KINASE"/>
    <property type="match status" value="1"/>
</dbReference>
<evidence type="ECO:0000256" key="1">
    <source>
        <dbReference type="ARBA" id="ARBA00006479"/>
    </source>
</evidence>
<evidence type="ECO:0000313" key="2">
    <source>
        <dbReference type="EMBL" id="QDY66849.1"/>
    </source>
</evidence>
<sequence length="457" mass="47547">MLVQGLLQAKEQLLEKWIRVVGPVFHLHRQGEAGSGRSARSDVVHVQSIASNRHTWHMSNVLPPSPAQSSRVLVLDRVRAEGPVSRVELAGHTGLTQASISNLVKTLLAEGLLVETGERTYTGAKGKPRVLLGLNPQARYSIGVQLGADWIVMVLTDAAGTVMARTRMRGARSTAPVRVVSAVATQIEALLALSGVDRQLVAGIGLAVPGIIDLQTGAILSSASLPLWELFAVREALQKATGLLTLVDNVATAAVMGDYWSGAIPEASAHCTLYMGASINTGLLIDGTVYRGASSNTGLLGRASFERAAGGRATVEEVAGPRAVAARARQELAAGRQTIAVLDDPANPFADFAAIASAAVHGDSLALELIEESAQHIATVVVAMVNILDLDSVTLAGPSLSTAGSLYLTQIRDRISAEALSAPKHDVTVRLSAQVTDAASVGAAALMLQHSLAKPAG</sequence>
<proteinExistence type="inferred from homology"/>
<keyword evidence="3" id="KW-1185">Reference proteome</keyword>
<dbReference type="PANTHER" id="PTHR18964">
    <property type="entry name" value="ROK (REPRESSOR, ORF, KINASE) FAMILY"/>
    <property type="match status" value="1"/>
</dbReference>
<comment type="similarity">
    <text evidence="1">Belongs to the ROK (NagC/XylR) family.</text>
</comment>
<protein>
    <submittedName>
        <fullName evidence="2">ROK family protein</fullName>
    </submittedName>
</protein>
<reference evidence="2 3" key="1">
    <citation type="submission" date="2019-07" db="EMBL/GenBank/DDBJ databases">
        <title>Complete Genome Sequence of drought tolerant Plant Growth-Promoting Rhizobacterium Glutamicibacter halophytocola DR408.</title>
        <authorList>
            <person name="Nishu S.D."/>
            <person name="Lee T.K."/>
        </authorList>
    </citation>
    <scope>NUCLEOTIDE SEQUENCE [LARGE SCALE GENOMIC DNA]</scope>
    <source>
        <strain evidence="2 3">DR408</strain>
    </source>
</reference>
<dbReference type="Gene3D" id="1.10.10.10">
    <property type="entry name" value="Winged helix-like DNA-binding domain superfamily/Winged helix DNA-binding domain"/>
    <property type="match status" value="1"/>
</dbReference>
<name>A0ABX5YB18_9MICC</name>
<dbReference type="EMBL" id="CP042260">
    <property type="protein sequence ID" value="QDY66849.1"/>
    <property type="molecule type" value="Genomic_DNA"/>
</dbReference>
<dbReference type="SUPFAM" id="SSF53067">
    <property type="entry name" value="Actin-like ATPase domain"/>
    <property type="match status" value="1"/>
</dbReference>
<dbReference type="InterPro" id="IPR036388">
    <property type="entry name" value="WH-like_DNA-bd_sf"/>
</dbReference>
<dbReference type="Pfam" id="PF00480">
    <property type="entry name" value="ROK"/>
    <property type="match status" value="1"/>
</dbReference>
<dbReference type="InterPro" id="IPR000600">
    <property type="entry name" value="ROK"/>
</dbReference>
<organism evidence="2 3">
    <name type="scientific">Glutamicibacter halophytocola</name>
    <dbReference type="NCBI Taxonomy" id="1933880"/>
    <lineage>
        <taxon>Bacteria</taxon>
        <taxon>Bacillati</taxon>
        <taxon>Actinomycetota</taxon>
        <taxon>Actinomycetes</taxon>
        <taxon>Micrococcales</taxon>
        <taxon>Micrococcaceae</taxon>
        <taxon>Glutamicibacter</taxon>
    </lineage>
</organism>
<dbReference type="Gene3D" id="3.30.420.40">
    <property type="match status" value="2"/>
</dbReference>
<dbReference type="InterPro" id="IPR036390">
    <property type="entry name" value="WH_DNA-bd_sf"/>
</dbReference>
<gene>
    <name evidence="2" type="ORF">FQA45_11225</name>
</gene>